<dbReference type="InterPro" id="IPR011990">
    <property type="entry name" value="TPR-like_helical_dom_sf"/>
</dbReference>
<dbReference type="Pfam" id="PF01381">
    <property type="entry name" value="HTH_3"/>
    <property type="match status" value="1"/>
</dbReference>
<gene>
    <name evidence="2" type="ORF">CWS20_09325</name>
</gene>
<accession>A0A2N0ZIE0</accession>
<dbReference type="SMART" id="SM00530">
    <property type="entry name" value="HTH_XRE"/>
    <property type="match status" value="1"/>
</dbReference>
<protein>
    <recommendedName>
        <fullName evidence="1">HTH cro/C1-type domain-containing protein</fullName>
    </recommendedName>
</protein>
<dbReference type="CDD" id="cd00093">
    <property type="entry name" value="HTH_XRE"/>
    <property type="match status" value="1"/>
</dbReference>
<dbReference type="GO" id="GO:0003677">
    <property type="term" value="F:DNA binding"/>
    <property type="evidence" value="ECO:0007669"/>
    <property type="project" value="InterPro"/>
</dbReference>
<dbReference type="Gene3D" id="1.10.260.40">
    <property type="entry name" value="lambda repressor-like DNA-binding domains"/>
    <property type="match status" value="1"/>
</dbReference>
<evidence type="ECO:0000313" key="2">
    <source>
        <dbReference type="EMBL" id="PKG29285.1"/>
    </source>
</evidence>
<comment type="caution">
    <text evidence="2">The sequence shown here is derived from an EMBL/GenBank/DDBJ whole genome shotgun (WGS) entry which is preliminary data.</text>
</comment>
<dbReference type="SMART" id="SM00028">
    <property type="entry name" value="TPR"/>
    <property type="match status" value="4"/>
</dbReference>
<reference evidence="2 3" key="1">
    <citation type="journal article" date="2010" name="Int. J. Syst. Evol. Microbiol.">
        <title>Bacillus horneckiae sp. nov., isolated from a spacecraft-assembly clean room.</title>
        <authorList>
            <person name="Vaishampayan P."/>
            <person name="Probst A."/>
            <person name="Krishnamurthi S."/>
            <person name="Ghosh S."/>
            <person name="Osman S."/>
            <person name="McDowall A."/>
            <person name="Ruckmani A."/>
            <person name="Mayilraj S."/>
            <person name="Venkateswaran K."/>
        </authorList>
    </citation>
    <scope>NUCLEOTIDE SEQUENCE [LARGE SCALE GENOMIC DNA]</scope>
    <source>
        <strain evidence="3">1PO1SC</strain>
    </source>
</reference>
<sequence length="434" mass="51084">MNETFGQQIRLLRTKQKIKQLELAQGICSVSYLSKVENDTILPSEDIKRLLLNRLGINSDIDSNEQNILSELEQWNQTIIKNETEKADELYNRIQSLTSSFLKKEQLIKVYIYSIHYFVMKRDFDKAAEMINEAEEYSISFSLDDKYYFERSVGNFYYYQLRFKEALGHLLESEKLLPQNLIDVNDKAQLYYSITMSACNVDQFHLGIAYSEKALEAYQSSYNLKRCVECHVFLGIANTRVSNITEALTQYKKAEQLANSINFTDMYYSISNNLGQLYAIIGDSDKAFEYYIDCYQNLDNYPHEYRAETIVCIVELYFKLNQMEDVKEWIQTGLSFVTENLEDPTEYIAILNLFNHLCNNEIDQIEEKMKTQVIQYFKKQQRLFMLSNILKIIADYEFENSNYKNAAYYYDLSREFLMLSHPENLSADNTIVHN</sequence>
<evidence type="ECO:0000259" key="1">
    <source>
        <dbReference type="PROSITE" id="PS50943"/>
    </source>
</evidence>
<feature type="domain" description="HTH cro/C1-type" evidence="1">
    <location>
        <begin position="9"/>
        <end position="64"/>
    </location>
</feature>
<dbReference type="InterPro" id="IPR010982">
    <property type="entry name" value="Lambda_DNA-bd_dom_sf"/>
</dbReference>
<proteinExistence type="predicted"/>
<dbReference type="SUPFAM" id="SSF47413">
    <property type="entry name" value="lambda repressor-like DNA-binding domains"/>
    <property type="match status" value="1"/>
</dbReference>
<name>A0A2N0ZIE0_9BACI</name>
<dbReference type="InterPro" id="IPR019734">
    <property type="entry name" value="TPR_rpt"/>
</dbReference>
<dbReference type="EMBL" id="PISD01000017">
    <property type="protein sequence ID" value="PKG29285.1"/>
    <property type="molecule type" value="Genomic_DNA"/>
</dbReference>
<dbReference type="InterPro" id="IPR001387">
    <property type="entry name" value="Cro/C1-type_HTH"/>
</dbReference>
<organism evidence="2 3">
    <name type="scientific">Cytobacillus horneckiae</name>
    <dbReference type="NCBI Taxonomy" id="549687"/>
    <lineage>
        <taxon>Bacteria</taxon>
        <taxon>Bacillati</taxon>
        <taxon>Bacillota</taxon>
        <taxon>Bacilli</taxon>
        <taxon>Bacillales</taxon>
        <taxon>Bacillaceae</taxon>
        <taxon>Cytobacillus</taxon>
    </lineage>
</organism>
<dbReference type="AlphaFoldDB" id="A0A2N0ZIE0"/>
<evidence type="ECO:0000313" key="3">
    <source>
        <dbReference type="Proteomes" id="UP000233343"/>
    </source>
</evidence>
<dbReference type="Gene3D" id="1.25.40.1000">
    <property type="match status" value="1"/>
</dbReference>
<keyword evidence="3" id="KW-1185">Reference proteome</keyword>
<dbReference type="SUPFAM" id="SSF48452">
    <property type="entry name" value="TPR-like"/>
    <property type="match status" value="1"/>
</dbReference>
<dbReference type="RefSeq" id="WP_101226286.1">
    <property type="nucleotide sequence ID" value="NZ_JARSFA010000023.1"/>
</dbReference>
<dbReference type="Gene3D" id="1.25.40.10">
    <property type="entry name" value="Tetratricopeptide repeat domain"/>
    <property type="match status" value="1"/>
</dbReference>
<dbReference type="Proteomes" id="UP000233343">
    <property type="component" value="Unassembled WGS sequence"/>
</dbReference>
<dbReference type="PROSITE" id="PS50943">
    <property type="entry name" value="HTH_CROC1"/>
    <property type="match status" value="1"/>
</dbReference>